<dbReference type="AlphaFoldDB" id="A0A6A6NW74"/>
<evidence type="ECO:0008006" key="4">
    <source>
        <dbReference type="Google" id="ProtNLM"/>
    </source>
</evidence>
<keyword evidence="1" id="KW-0732">Signal</keyword>
<dbReference type="EMBL" id="MU001685">
    <property type="protein sequence ID" value="KAF2455971.1"/>
    <property type="molecule type" value="Genomic_DNA"/>
</dbReference>
<gene>
    <name evidence="2" type="ORF">BDY21DRAFT_65120</name>
</gene>
<name>A0A6A6NW74_9PEZI</name>
<evidence type="ECO:0000313" key="3">
    <source>
        <dbReference type="Proteomes" id="UP000799766"/>
    </source>
</evidence>
<proteinExistence type="predicted"/>
<dbReference type="Proteomes" id="UP000799766">
    <property type="component" value="Unassembled WGS sequence"/>
</dbReference>
<evidence type="ECO:0000313" key="2">
    <source>
        <dbReference type="EMBL" id="KAF2455971.1"/>
    </source>
</evidence>
<keyword evidence="3" id="KW-1185">Reference proteome</keyword>
<sequence length="77" mass="8917">MKHVSNYLFFLFCLSRCLWRSMVNQLHMVYHNIIKEASIRRKTGIKPITKTLLGLVQPTAMTLLLTINAMLCPENLP</sequence>
<protein>
    <recommendedName>
        <fullName evidence="4">Secreted protein</fullName>
    </recommendedName>
</protein>
<evidence type="ECO:0000256" key="1">
    <source>
        <dbReference type="SAM" id="SignalP"/>
    </source>
</evidence>
<feature type="chain" id="PRO_5025430189" description="Secreted protein" evidence="1">
    <location>
        <begin position="20"/>
        <end position="77"/>
    </location>
</feature>
<accession>A0A6A6NW74</accession>
<feature type="signal peptide" evidence="1">
    <location>
        <begin position="1"/>
        <end position="19"/>
    </location>
</feature>
<reference evidence="2" key="1">
    <citation type="journal article" date="2020" name="Stud. Mycol.">
        <title>101 Dothideomycetes genomes: a test case for predicting lifestyles and emergence of pathogens.</title>
        <authorList>
            <person name="Haridas S."/>
            <person name="Albert R."/>
            <person name="Binder M."/>
            <person name="Bloem J."/>
            <person name="Labutti K."/>
            <person name="Salamov A."/>
            <person name="Andreopoulos B."/>
            <person name="Baker S."/>
            <person name="Barry K."/>
            <person name="Bills G."/>
            <person name="Bluhm B."/>
            <person name="Cannon C."/>
            <person name="Castanera R."/>
            <person name="Culley D."/>
            <person name="Daum C."/>
            <person name="Ezra D."/>
            <person name="Gonzalez J."/>
            <person name="Henrissat B."/>
            <person name="Kuo A."/>
            <person name="Liang C."/>
            <person name="Lipzen A."/>
            <person name="Lutzoni F."/>
            <person name="Magnuson J."/>
            <person name="Mondo S."/>
            <person name="Nolan M."/>
            <person name="Ohm R."/>
            <person name="Pangilinan J."/>
            <person name="Park H.-J."/>
            <person name="Ramirez L."/>
            <person name="Alfaro M."/>
            <person name="Sun H."/>
            <person name="Tritt A."/>
            <person name="Yoshinaga Y."/>
            <person name="Zwiers L.-H."/>
            <person name="Turgeon B."/>
            <person name="Goodwin S."/>
            <person name="Spatafora J."/>
            <person name="Crous P."/>
            <person name="Grigoriev I."/>
        </authorList>
    </citation>
    <scope>NUCLEOTIDE SEQUENCE</scope>
    <source>
        <strain evidence="2">ATCC 16933</strain>
    </source>
</reference>
<organism evidence="2 3">
    <name type="scientific">Lineolata rhizophorae</name>
    <dbReference type="NCBI Taxonomy" id="578093"/>
    <lineage>
        <taxon>Eukaryota</taxon>
        <taxon>Fungi</taxon>
        <taxon>Dikarya</taxon>
        <taxon>Ascomycota</taxon>
        <taxon>Pezizomycotina</taxon>
        <taxon>Dothideomycetes</taxon>
        <taxon>Dothideomycetes incertae sedis</taxon>
        <taxon>Lineolatales</taxon>
        <taxon>Lineolataceae</taxon>
        <taxon>Lineolata</taxon>
    </lineage>
</organism>